<protein>
    <recommendedName>
        <fullName evidence="7">Endolytic murein transglycosylase</fullName>
        <ecNumber evidence="7">4.2.2.29</ecNumber>
    </recommendedName>
    <alternativeName>
        <fullName evidence="7">Peptidoglycan lytic transglycosylase</fullName>
    </alternativeName>
    <alternativeName>
        <fullName evidence="7">Peptidoglycan polymerization terminase</fullName>
    </alternativeName>
</protein>
<keyword evidence="1 7" id="KW-1003">Cell membrane</keyword>
<evidence type="ECO:0000256" key="1">
    <source>
        <dbReference type="ARBA" id="ARBA00022475"/>
    </source>
</evidence>
<dbReference type="OrthoDB" id="9814591at2"/>
<evidence type="ECO:0000256" key="5">
    <source>
        <dbReference type="ARBA" id="ARBA00023239"/>
    </source>
</evidence>
<dbReference type="EMBL" id="FMYU01000010">
    <property type="protein sequence ID" value="SDC84384.1"/>
    <property type="molecule type" value="Genomic_DNA"/>
</dbReference>
<evidence type="ECO:0000256" key="7">
    <source>
        <dbReference type="HAMAP-Rule" id="MF_02065"/>
    </source>
</evidence>
<gene>
    <name evidence="7" type="primary">mltG</name>
    <name evidence="8" type="ORF">SAMN05660835_01455</name>
</gene>
<dbReference type="PANTHER" id="PTHR30518">
    <property type="entry name" value="ENDOLYTIC MUREIN TRANSGLYCOSYLASE"/>
    <property type="match status" value="1"/>
</dbReference>
<comment type="subcellular location">
    <subcellularLocation>
        <location evidence="7">Cell membrane</location>
        <topology evidence="7">Single-pass membrane protein</topology>
    </subcellularLocation>
</comment>
<evidence type="ECO:0000313" key="8">
    <source>
        <dbReference type="EMBL" id="SDC84384.1"/>
    </source>
</evidence>
<dbReference type="NCBIfam" id="TIGR00247">
    <property type="entry name" value="endolytic transglycosylase MltG"/>
    <property type="match status" value="1"/>
</dbReference>
<evidence type="ECO:0000256" key="4">
    <source>
        <dbReference type="ARBA" id="ARBA00023136"/>
    </source>
</evidence>
<comment type="similarity">
    <text evidence="7">Belongs to the transglycosylase MltG family.</text>
</comment>
<proteinExistence type="inferred from homology"/>
<feature type="transmembrane region" description="Helical" evidence="7">
    <location>
        <begin position="7"/>
        <end position="27"/>
    </location>
</feature>
<dbReference type="Gene3D" id="3.30.1490.480">
    <property type="entry name" value="Endolytic murein transglycosylase"/>
    <property type="match status" value="1"/>
</dbReference>
<evidence type="ECO:0000256" key="2">
    <source>
        <dbReference type="ARBA" id="ARBA00022692"/>
    </source>
</evidence>
<dbReference type="HAMAP" id="MF_02065">
    <property type="entry name" value="MltG"/>
    <property type="match status" value="1"/>
</dbReference>
<dbReference type="GO" id="GO:0008932">
    <property type="term" value="F:lytic endotransglycosylase activity"/>
    <property type="evidence" value="ECO:0007669"/>
    <property type="project" value="UniProtKB-UniRule"/>
</dbReference>
<dbReference type="EC" id="4.2.2.29" evidence="7"/>
<keyword evidence="4 7" id="KW-0472">Membrane</keyword>
<organism evidence="8 9">
    <name type="scientific">Desulfurella multipotens</name>
    <dbReference type="NCBI Taxonomy" id="79269"/>
    <lineage>
        <taxon>Bacteria</taxon>
        <taxon>Pseudomonadati</taxon>
        <taxon>Campylobacterota</taxon>
        <taxon>Desulfurellia</taxon>
        <taxon>Desulfurellales</taxon>
        <taxon>Desulfurellaceae</taxon>
        <taxon>Desulfurella</taxon>
    </lineage>
</organism>
<keyword evidence="2 7" id="KW-0812">Transmembrane</keyword>
<dbReference type="PANTHER" id="PTHR30518:SF2">
    <property type="entry name" value="ENDOLYTIC MUREIN TRANSGLYCOSYLASE"/>
    <property type="match status" value="1"/>
</dbReference>
<comment type="function">
    <text evidence="7">Functions as a peptidoglycan terminase that cleaves nascent peptidoglycan strands endolytically to terminate their elongation.</text>
</comment>
<dbReference type="Pfam" id="PF02618">
    <property type="entry name" value="YceG"/>
    <property type="match status" value="1"/>
</dbReference>
<keyword evidence="6 7" id="KW-0961">Cell wall biogenesis/degradation</keyword>
<keyword evidence="9" id="KW-1185">Reference proteome</keyword>
<dbReference type="Gene3D" id="3.30.160.60">
    <property type="entry name" value="Classic Zinc Finger"/>
    <property type="match status" value="1"/>
</dbReference>
<name>A0A1G6PXJ4_9BACT</name>
<keyword evidence="5 7" id="KW-0456">Lyase</keyword>
<sequence length="337" mass="39129">MKRLKKLIIINTVLLFISVIFVIYAIFSFQNFINQPNSNIKKKVYVIIVPNQSVLSISEELQRQNIIKRYDWFYYYVRLSGKSKDIKSGVHVFYTNNSPKQTLNELIGENKNDVIFSIPPGFDIKSIAHRLNRLGLDGNEFYKLANSKSYAYKLLGYHAPNMEGFLGAGDYFVEKKETPSVLIKLMFELFKKDFSDFADFNRIDKSLYDKVIIASMVEKEAKVNSERPLIASVIYNRLKKSMLLQIDSSVIYGIKDFNGKLTLKDLENRENKYNTYMHKGLPPTPICSVSYESLKAAFYPAKTDYLYFVSKNDGRHVFSTTLKQQNYWVDIFQKGKK</sequence>
<feature type="site" description="Important for catalytic activity" evidence="7">
    <location>
        <position position="220"/>
    </location>
</feature>
<evidence type="ECO:0000256" key="6">
    <source>
        <dbReference type="ARBA" id="ARBA00023316"/>
    </source>
</evidence>
<dbReference type="GO" id="GO:0071555">
    <property type="term" value="P:cell wall organization"/>
    <property type="evidence" value="ECO:0007669"/>
    <property type="project" value="UniProtKB-KW"/>
</dbReference>
<dbReference type="RefSeq" id="WP_092129263.1">
    <property type="nucleotide sequence ID" value="NZ_FMYU01000010.1"/>
</dbReference>
<comment type="catalytic activity">
    <reaction evidence="7">
        <text>a peptidoglycan chain = a peptidoglycan chain with N-acetyl-1,6-anhydromuramyl-[peptide] at the reducing end + a peptidoglycan chain with N-acetylglucosamine at the non-reducing end.</text>
        <dbReference type="EC" id="4.2.2.29"/>
    </reaction>
</comment>
<accession>A0A1G6PXJ4</accession>
<evidence type="ECO:0000313" key="9">
    <source>
        <dbReference type="Proteomes" id="UP000199411"/>
    </source>
</evidence>
<dbReference type="InterPro" id="IPR003770">
    <property type="entry name" value="MLTG-like"/>
</dbReference>
<dbReference type="Proteomes" id="UP000199411">
    <property type="component" value="Unassembled WGS sequence"/>
</dbReference>
<keyword evidence="3 7" id="KW-1133">Transmembrane helix</keyword>
<dbReference type="GO" id="GO:0009252">
    <property type="term" value="P:peptidoglycan biosynthetic process"/>
    <property type="evidence" value="ECO:0007669"/>
    <property type="project" value="UniProtKB-UniRule"/>
</dbReference>
<evidence type="ECO:0000256" key="3">
    <source>
        <dbReference type="ARBA" id="ARBA00022989"/>
    </source>
</evidence>
<reference evidence="9" key="1">
    <citation type="submission" date="2016-10" db="EMBL/GenBank/DDBJ databases">
        <authorList>
            <person name="Varghese N."/>
            <person name="Submissions S."/>
        </authorList>
    </citation>
    <scope>NUCLEOTIDE SEQUENCE [LARGE SCALE GENOMIC DNA]</scope>
    <source>
        <strain evidence="9">DSM 8415</strain>
    </source>
</reference>
<dbReference type="GO" id="GO:0005886">
    <property type="term" value="C:plasma membrane"/>
    <property type="evidence" value="ECO:0007669"/>
    <property type="project" value="UniProtKB-SubCell"/>
</dbReference>
<dbReference type="AlphaFoldDB" id="A0A1G6PXJ4"/>